<dbReference type="GO" id="GO:0071949">
    <property type="term" value="F:FAD binding"/>
    <property type="evidence" value="ECO:0007669"/>
    <property type="project" value="InterPro"/>
</dbReference>
<dbReference type="HOGENOM" id="CLU_017779_0_1_11"/>
<dbReference type="RefSeq" id="WP_015798771.1">
    <property type="nucleotide sequence ID" value="NC_013124.1"/>
</dbReference>
<evidence type="ECO:0000313" key="3">
    <source>
        <dbReference type="Proteomes" id="UP000000771"/>
    </source>
</evidence>
<dbReference type="eggNOG" id="COG0277">
    <property type="taxonomic scope" value="Bacteria"/>
</dbReference>
<evidence type="ECO:0000313" key="2">
    <source>
        <dbReference type="EMBL" id="ACU54287.1"/>
    </source>
</evidence>
<dbReference type="STRING" id="525909.Afer_1361"/>
<dbReference type="PROSITE" id="PS51387">
    <property type="entry name" value="FAD_PCMH"/>
    <property type="match status" value="1"/>
</dbReference>
<evidence type="ECO:0000259" key="1">
    <source>
        <dbReference type="PROSITE" id="PS51387"/>
    </source>
</evidence>
<dbReference type="InterPro" id="IPR036318">
    <property type="entry name" value="FAD-bd_PCMH-like_sf"/>
</dbReference>
<dbReference type="PANTHER" id="PTHR11748">
    <property type="entry name" value="D-LACTATE DEHYDROGENASE"/>
    <property type="match status" value="1"/>
</dbReference>
<gene>
    <name evidence="2" type="ordered locus">Afer_1361</name>
</gene>
<accession>C7LZX9</accession>
<dbReference type="Gene3D" id="3.30.465.10">
    <property type="match status" value="1"/>
</dbReference>
<dbReference type="AlphaFoldDB" id="C7LZX9"/>
<dbReference type="InterPro" id="IPR016166">
    <property type="entry name" value="FAD-bd_PCMH"/>
</dbReference>
<proteinExistence type="predicted"/>
<reference evidence="2 3" key="1">
    <citation type="journal article" date="2009" name="Stand. Genomic Sci.">
        <title>Complete genome sequence of Acidimicrobium ferrooxidans type strain (ICP).</title>
        <authorList>
            <person name="Clum A."/>
            <person name="Nolan M."/>
            <person name="Lang E."/>
            <person name="Glavina Del Rio T."/>
            <person name="Tice H."/>
            <person name="Copeland A."/>
            <person name="Cheng J.F."/>
            <person name="Lucas S."/>
            <person name="Chen F."/>
            <person name="Bruce D."/>
            <person name="Goodwin L."/>
            <person name="Pitluck S."/>
            <person name="Ivanova N."/>
            <person name="Mavrommatis K."/>
            <person name="Mikhailova N."/>
            <person name="Pati A."/>
            <person name="Chen A."/>
            <person name="Palaniappan K."/>
            <person name="Goker M."/>
            <person name="Spring S."/>
            <person name="Land M."/>
            <person name="Hauser L."/>
            <person name="Chang Y.J."/>
            <person name="Jeffries C.C."/>
            <person name="Chain P."/>
            <person name="Bristow J."/>
            <person name="Eisen J.A."/>
            <person name="Markowitz V."/>
            <person name="Hugenholtz P."/>
            <person name="Kyrpides N.C."/>
            <person name="Klenk H.P."/>
            <person name="Lapidus A."/>
        </authorList>
    </citation>
    <scope>NUCLEOTIDE SEQUENCE [LARGE SCALE GENOMIC DNA]</scope>
    <source>
        <strain evidence="3">DSM 10331 / JCM 15462 / NBRC 103882 / ICP</strain>
    </source>
</reference>
<dbReference type="Pfam" id="PF01565">
    <property type="entry name" value="FAD_binding_4"/>
    <property type="match status" value="1"/>
</dbReference>
<organism evidence="2 3">
    <name type="scientific">Acidimicrobium ferrooxidans (strain DSM 10331 / JCM 15462 / NBRC 103882 / ICP)</name>
    <dbReference type="NCBI Taxonomy" id="525909"/>
    <lineage>
        <taxon>Bacteria</taxon>
        <taxon>Bacillati</taxon>
        <taxon>Actinomycetota</taxon>
        <taxon>Acidimicrobiia</taxon>
        <taxon>Acidimicrobiales</taxon>
        <taxon>Acidimicrobiaceae</taxon>
        <taxon>Acidimicrobium</taxon>
    </lineage>
</organism>
<protein>
    <submittedName>
        <fullName evidence="2">FAD linked oxidase domain protein</fullName>
    </submittedName>
</protein>
<dbReference type="InterPro" id="IPR006094">
    <property type="entry name" value="Oxid_FAD_bind_N"/>
</dbReference>
<name>C7LZX9_ACIFD</name>
<dbReference type="SUPFAM" id="SSF56176">
    <property type="entry name" value="FAD-binding/transporter-associated domain-like"/>
    <property type="match status" value="1"/>
</dbReference>
<dbReference type="PANTHER" id="PTHR11748:SF103">
    <property type="entry name" value="GLYCOLATE OXIDASE SUBUNIT GLCE"/>
    <property type="match status" value="1"/>
</dbReference>
<feature type="domain" description="FAD-binding PCMH-type" evidence="1">
    <location>
        <begin position="1"/>
        <end position="167"/>
    </location>
</feature>
<dbReference type="KEGG" id="afo:Afer_1361"/>
<sequence>MVAAPTSIEEASRLLAGLEPEQPVRIVGEGTNQEPVVAGSLELRTTGLDWIDARVDDLTVAVGAGVRLSELNAVLAEARLRIALDPVADGTVGAMVATSAHGAMVWRYGGVRDLVIGATLLLADGTVAHSGGHVIKNVAGYDLAKLVCGARGRIALVGEVVLRAHPRPQAERGVLVASGPAELRTLLEVSLAERVEPVAIDWLAASTEALVVFEGTERGVEAQSERLERVLRAHGIAATELDAARLDAERTARAAFRVPREGVVLRLAGRASRMLAWLERTTAPPGISFASYPGAGLVDVVADPGGAEALPALLDDARREGAVGEVRRAEGVDDAVGFGLVDRFAHPLVTRLADELDPERRFR</sequence>
<dbReference type="Proteomes" id="UP000000771">
    <property type="component" value="Chromosome"/>
</dbReference>
<keyword evidence="3" id="KW-1185">Reference proteome</keyword>
<dbReference type="EMBL" id="CP001631">
    <property type="protein sequence ID" value="ACU54287.1"/>
    <property type="molecule type" value="Genomic_DNA"/>
</dbReference>
<dbReference type="InterPro" id="IPR016169">
    <property type="entry name" value="FAD-bd_PCMH_sub2"/>
</dbReference>
<dbReference type="OrthoDB" id="9811557at2"/>